<name>A0A1M5BVX7_SALEC</name>
<feature type="signal peptide" evidence="1">
    <location>
        <begin position="1"/>
        <end position="23"/>
    </location>
</feature>
<dbReference type="AlphaFoldDB" id="A0A1M5BVX7"/>
<dbReference type="PROSITE" id="PS51257">
    <property type="entry name" value="PROKAR_LIPOPROTEIN"/>
    <property type="match status" value="1"/>
</dbReference>
<organism evidence="2 3">
    <name type="scientific">Salegentibacter echinorum</name>
    <dbReference type="NCBI Taxonomy" id="1073325"/>
    <lineage>
        <taxon>Bacteria</taxon>
        <taxon>Pseudomonadati</taxon>
        <taxon>Bacteroidota</taxon>
        <taxon>Flavobacteriia</taxon>
        <taxon>Flavobacteriales</taxon>
        <taxon>Flavobacteriaceae</taxon>
        <taxon>Salegentibacter</taxon>
    </lineage>
</organism>
<dbReference type="OrthoDB" id="1322980at2"/>
<keyword evidence="3" id="KW-1185">Reference proteome</keyword>
<proteinExistence type="predicted"/>
<evidence type="ECO:0000256" key="1">
    <source>
        <dbReference type="SAM" id="SignalP"/>
    </source>
</evidence>
<evidence type="ECO:0000313" key="2">
    <source>
        <dbReference type="EMBL" id="SHF46733.1"/>
    </source>
</evidence>
<evidence type="ECO:0000313" key="3">
    <source>
        <dbReference type="Proteomes" id="UP000183945"/>
    </source>
</evidence>
<dbReference type="Proteomes" id="UP000183945">
    <property type="component" value="Unassembled WGS sequence"/>
</dbReference>
<keyword evidence="1" id="KW-0732">Signal</keyword>
<sequence length="317" mass="35829">MNIYKFKGILIGLFLSFALTSCSNDDKVSSIKPSTQLIEMEAEGGATAVSFNSANWYIAAVLNHNGDVNIQGETYSQDGELTKEHSSLSLEGQGKIEALWNNKGFIITKDSPSSLKIWLKENSTGEEFGFTVIIKSGEEVKEIEVFQKKSQGYEFDSITYSLKEEDGDSIFVKKGTTVYNFNIPEPQEFSFSPYGGIDVHNQSTFHSNEEDAFVWLKKDSIMLEVPTAINNGEIYRNGEKSLYSDYSTKKPHGFEAMKTVTVPAGESAFFTEQEWRKRQVSYKLRLINNRTREKKIIGGKWTEVTPTGEYTVQWKKK</sequence>
<feature type="chain" id="PRO_5011957152" description="Lipocalin-like" evidence="1">
    <location>
        <begin position="24"/>
        <end position="317"/>
    </location>
</feature>
<accession>A0A1M5BVX7</accession>
<evidence type="ECO:0008006" key="4">
    <source>
        <dbReference type="Google" id="ProtNLM"/>
    </source>
</evidence>
<protein>
    <recommendedName>
        <fullName evidence="4">Lipocalin-like</fullName>
    </recommendedName>
</protein>
<gene>
    <name evidence="2" type="ORF">SAMN05444483_101220</name>
</gene>
<dbReference type="EMBL" id="FQVT01000001">
    <property type="protein sequence ID" value="SHF46733.1"/>
    <property type="molecule type" value="Genomic_DNA"/>
</dbReference>
<reference evidence="3" key="1">
    <citation type="submission" date="2016-11" db="EMBL/GenBank/DDBJ databases">
        <authorList>
            <person name="Varghese N."/>
            <person name="Submissions S."/>
        </authorList>
    </citation>
    <scope>NUCLEOTIDE SEQUENCE [LARGE SCALE GENOMIC DNA]</scope>
    <source>
        <strain evidence="3">DSM 24579</strain>
    </source>
</reference>
<dbReference type="RefSeq" id="WP_139277045.1">
    <property type="nucleotide sequence ID" value="NZ_FQVT01000001.1"/>
</dbReference>